<dbReference type="Proteomes" id="UP000292027">
    <property type="component" value="Unassembled WGS sequence"/>
</dbReference>
<comment type="caution">
    <text evidence="1">The sequence shown here is derived from an EMBL/GenBank/DDBJ whole genome shotgun (WGS) entry which is preliminary data.</text>
</comment>
<dbReference type="AlphaFoldDB" id="A0A4V6MF87"/>
<keyword evidence="2" id="KW-1185">Reference proteome</keyword>
<evidence type="ECO:0000313" key="2">
    <source>
        <dbReference type="Proteomes" id="UP000292027"/>
    </source>
</evidence>
<reference evidence="1 2" key="1">
    <citation type="journal article" date="2015" name="Stand. Genomic Sci.">
        <title>Genomic Encyclopedia of Bacterial and Archaeal Type Strains, Phase III: the genomes of soil and plant-associated and newly described type strains.</title>
        <authorList>
            <person name="Whitman W.B."/>
            <person name="Woyke T."/>
            <person name="Klenk H.P."/>
            <person name="Zhou Y."/>
            <person name="Lilburn T.G."/>
            <person name="Beck B.J."/>
            <person name="De Vos P."/>
            <person name="Vandamme P."/>
            <person name="Eisen J.A."/>
            <person name="Garrity G."/>
            <person name="Hugenholtz P."/>
            <person name="Kyrpides N.C."/>
        </authorList>
    </citation>
    <scope>NUCLEOTIDE SEQUENCE [LARGE SCALE GENOMIC DNA]</scope>
    <source>
        <strain evidence="1 2">VKM Ac-2540</strain>
    </source>
</reference>
<proteinExistence type="predicted"/>
<sequence>MNRRQFPALGTTAAAAPALPSVTATVVHPDGFLLAGAELSGLSARAGW</sequence>
<dbReference type="EMBL" id="SHKR01000011">
    <property type="protein sequence ID" value="RZU20146.1"/>
    <property type="molecule type" value="Genomic_DNA"/>
</dbReference>
<evidence type="ECO:0000313" key="1">
    <source>
        <dbReference type="EMBL" id="RZU20146.1"/>
    </source>
</evidence>
<accession>A0A4V6MF87</accession>
<organism evidence="1 2">
    <name type="scientific">Kribbella rubisoli</name>
    <dbReference type="NCBI Taxonomy" id="3075929"/>
    <lineage>
        <taxon>Bacteria</taxon>
        <taxon>Bacillati</taxon>
        <taxon>Actinomycetota</taxon>
        <taxon>Actinomycetes</taxon>
        <taxon>Propionibacteriales</taxon>
        <taxon>Kribbellaceae</taxon>
        <taxon>Kribbella</taxon>
    </lineage>
</organism>
<protein>
    <submittedName>
        <fullName evidence="1">Uncharacterized protein</fullName>
    </submittedName>
</protein>
<gene>
    <name evidence="1" type="ORF">EV645_2373</name>
</gene>
<name>A0A4V6MF87_9ACTN</name>